<feature type="region of interest" description="Disordered" evidence="1">
    <location>
        <begin position="537"/>
        <end position="560"/>
    </location>
</feature>
<name>A0A6J2LUD0_9CHIR</name>
<reference evidence="3" key="1">
    <citation type="submission" date="2025-08" db="UniProtKB">
        <authorList>
            <consortium name="RefSeq"/>
        </authorList>
    </citation>
    <scope>IDENTIFICATION</scope>
    <source>
        <tissue evidence="3">Muscle</tissue>
    </source>
</reference>
<evidence type="ECO:0000256" key="1">
    <source>
        <dbReference type="SAM" id="MobiDB-lite"/>
    </source>
</evidence>
<feature type="compositionally biased region" description="Low complexity" evidence="1">
    <location>
        <begin position="811"/>
        <end position="822"/>
    </location>
</feature>
<gene>
    <name evidence="3" type="primary">LOC114498745</name>
</gene>
<keyword evidence="2" id="KW-1185">Reference proteome</keyword>
<feature type="compositionally biased region" description="Basic and acidic residues" evidence="1">
    <location>
        <begin position="429"/>
        <end position="447"/>
    </location>
</feature>
<feature type="compositionally biased region" description="Basic and acidic residues" evidence="1">
    <location>
        <begin position="229"/>
        <end position="238"/>
    </location>
</feature>
<evidence type="ECO:0000313" key="2">
    <source>
        <dbReference type="Proteomes" id="UP000504628"/>
    </source>
</evidence>
<dbReference type="InParanoid" id="A0A6J2LUD0"/>
<feature type="compositionally biased region" description="Pro residues" evidence="1">
    <location>
        <begin position="642"/>
        <end position="659"/>
    </location>
</feature>
<feature type="region of interest" description="Disordered" evidence="1">
    <location>
        <begin position="329"/>
        <end position="524"/>
    </location>
</feature>
<proteinExistence type="predicted"/>
<feature type="compositionally biased region" description="Pro residues" evidence="1">
    <location>
        <begin position="799"/>
        <end position="810"/>
    </location>
</feature>
<protein>
    <submittedName>
        <fullName evidence="3">Basic proline-rich protein-like</fullName>
    </submittedName>
</protein>
<dbReference type="KEGG" id="pdic:114498745"/>
<feature type="compositionally biased region" description="Low complexity" evidence="1">
    <location>
        <begin position="761"/>
        <end position="775"/>
    </location>
</feature>
<feature type="compositionally biased region" description="Pro residues" evidence="1">
    <location>
        <begin position="840"/>
        <end position="851"/>
    </location>
</feature>
<dbReference type="RefSeq" id="XP_028370624.1">
    <property type="nucleotide sequence ID" value="XM_028514823.1"/>
</dbReference>
<feature type="region of interest" description="Disordered" evidence="1">
    <location>
        <begin position="585"/>
        <end position="876"/>
    </location>
</feature>
<organism evidence="2 3">
    <name type="scientific">Phyllostomus discolor</name>
    <name type="common">pale spear-nosed bat</name>
    <dbReference type="NCBI Taxonomy" id="89673"/>
    <lineage>
        <taxon>Eukaryota</taxon>
        <taxon>Metazoa</taxon>
        <taxon>Chordata</taxon>
        <taxon>Craniata</taxon>
        <taxon>Vertebrata</taxon>
        <taxon>Euteleostomi</taxon>
        <taxon>Mammalia</taxon>
        <taxon>Eutheria</taxon>
        <taxon>Laurasiatheria</taxon>
        <taxon>Chiroptera</taxon>
        <taxon>Yangochiroptera</taxon>
        <taxon>Phyllostomidae</taxon>
        <taxon>Phyllostominae</taxon>
        <taxon>Phyllostomus</taxon>
    </lineage>
</organism>
<feature type="compositionally biased region" description="Low complexity" evidence="1">
    <location>
        <begin position="458"/>
        <end position="480"/>
    </location>
</feature>
<dbReference type="AlphaFoldDB" id="A0A6J2LUD0"/>
<dbReference type="GeneID" id="114498745"/>
<evidence type="ECO:0000313" key="3">
    <source>
        <dbReference type="RefSeq" id="XP_028370624.1"/>
    </source>
</evidence>
<feature type="region of interest" description="Disordered" evidence="1">
    <location>
        <begin position="26"/>
        <end position="247"/>
    </location>
</feature>
<feature type="compositionally biased region" description="Basic and acidic residues" evidence="1">
    <location>
        <begin position="339"/>
        <end position="348"/>
    </location>
</feature>
<dbReference type="Proteomes" id="UP000504628">
    <property type="component" value="Chromosome 6"/>
</dbReference>
<feature type="compositionally biased region" description="Basic and acidic residues" evidence="1">
    <location>
        <begin position="374"/>
        <end position="386"/>
    </location>
</feature>
<sequence>MRQKILGSWEVRVQLPERSRAAWALRRETPTNRLRRAPGRCDPGSDGKEEPSSPCQSGASGADGASGLGGAPPQGCPLRPRRAGHPAQLQQLGAVCMDRSSHPHRTPGGGFLLAPNRSLVGRGSGDAPWVRTEQLGGSASQDPTLGHGDTAGGGGQNSHRTGAGRGEASCQPVFRGPLSVGDPAGASDAEGRRGTGSAREQGQRRLGLLSTRRKYTSPSPSRPSVRGAVRADTEKTPDEVTAQQGTAHWPRAWRCAAVRGTEMPRSGCDFSVPAAPEAAQVRGRFWCARHQGPFSRVHSGLDPGHVLGQPWRGPVSPGRLQEGRGHRLRTVAQHSSPRVRGDSTEQLHQRRRPRLWPVYHPGPPPPDRLGPRGQAERLPETEETEGRGLSGGSRRCGVSLHTRGRRGRALPRDGGEMFRVPLNANLPPRPRENDRDPRNRLHHRDSDDGTGLCDSVTRRQAGPSAAAAAPARKPTRTHATLRFPAGPPPRKERPLHHRSKQDSGPLPSAGTEGYPRAAGPTPDARLGLSELLRLALPPTWHKGTTGRAETGREGTSEGPSWDLSAEIIRAQCSGLFLRAWGLQPARRPRPGAQDGAGQPGLGQKWGDPRAPSPAPRPRWAWREAGGHGPAGSLDVQSGDAPNAPPPHAPAECPARPPPSAACERPPSAGPAQSQGRTQRYRPARGPGRWDPRSSSGRGAKAPARQARAGLAPSARSPRIPTVDPDPSARTRLRTAPSLGPPPPLPSRDADTKGTPPPTWSRAARAPGAVAPARPRQGCKRSARVWCRGRVSAPGSRRPAPAPRPEPPFLPCPASSRGAQPAGRQGGGANGANTRARSSQLPPPPRSAPCRPPSAARGRAGPGRGTLGSRGWPAAWG</sequence>
<accession>A0A6J2LUD0</accession>
<feature type="compositionally biased region" description="Low complexity" evidence="1">
    <location>
        <begin position="830"/>
        <end position="839"/>
    </location>
</feature>